<name>U4KMI1_9MOLU</name>
<evidence type="ECO:0000313" key="2">
    <source>
        <dbReference type="EMBL" id="CCV65362.1"/>
    </source>
</evidence>
<dbReference type="PANTHER" id="PTHR47619:SF1">
    <property type="entry name" value="EXODEOXYRIBONUCLEASE WALJ"/>
    <property type="match status" value="1"/>
</dbReference>
<protein>
    <submittedName>
        <fullName evidence="2">(Metallo-beta-lactamase domain protein)</fullName>
    </submittedName>
</protein>
<sequence length="255" mass="29190">MASGSKGNATYIEHNQTKILIDAGISFKRMKEAMQDAGFDIYQVTHVFITHEHVDHIKGMDTLYKNINAPIYTSAGTAKAMSYYQSTVYQTKIRIVEPLEEFYLDDLTIIPFPLSHDARDPIGFILKTEDKKIAYITDTGYIREGLIPLLSNADLYYMEANHDPYLLKNSPRPFHTIKRILTEKGHLSNEDSAYYFSQMMGTQTKTLIMAHISDECNTNDIIKRTYEDVLIAHQKDLDTLEVHYASQVPLKVIEL</sequence>
<dbReference type="Gene3D" id="3.60.15.10">
    <property type="entry name" value="Ribonuclease Z/Hydroxyacylglutathione hydrolase-like"/>
    <property type="match status" value="1"/>
</dbReference>
<gene>
    <name evidence="2" type="ORF">BN85303410</name>
</gene>
<evidence type="ECO:0000313" key="3">
    <source>
        <dbReference type="Proteomes" id="UP000032737"/>
    </source>
</evidence>
<dbReference type="HOGENOM" id="CLU_073253_0_0_14"/>
<dbReference type="InterPro" id="IPR036866">
    <property type="entry name" value="RibonucZ/Hydroxyglut_hydro"/>
</dbReference>
<dbReference type="OrthoDB" id="9781189at2"/>
<keyword evidence="3" id="KW-1185">Reference proteome</keyword>
<dbReference type="STRING" id="61635.BN85303410"/>
<dbReference type="Proteomes" id="UP000032737">
    <property type="component" value="Chromosome"/>
</dbReference>
<dbReference type="PANTHER" id="PTHR47619">
    <property type="entry name" value="METALLO-HYDROLASE YYCJ-RELATED"/>
    <property type="match status" value="1"/>
</dbReference>
<dbReference type="AlphaFoldDB" id="U4KMI1"/>
<dbReference type="SMART" id="SM00849">
    <property type="entry name" value="Lactamase_B"/>
    <property type="match status" value="1"/>
</dbReference>
<dbReference type="SUPFAM" id="SSF56281">
    <property type="entry name" value="Metallo-hydrolase/oxidoreductase"/>
    <property type="match status" value="1"/>
</dbReference>
<dbReference type="KEGG" id="abra:BN85303410"/>
<reference evidence="2 3" key="1">
    <citation type="journal article" date="2013" name="J. Mol. Microbiol. Biotechnol.">
        <title>Analysis of the Complete Genomes of Acholeplasma brassicae , A. palmae and A. laidlawii and Their Comparison to the Obligate Parasites from ' Candidatus Phytoplasma'.</title>
        <authorList>
            <person name="Kube M."/>
            <person name="Siewert C."/>
            <person name="Migdoll A.M."/>
            <person name="Duduk B."/>
            <person name="Holz S."/>
            <person name="Rabus R."/>
            <person name="Seemuller E."/>
            <person name="Mitrovic J."/>
            <person name="Muller I."/>
            <person name="Buttner C."/>
            <person name="Reinhardt R."/>
        </authorList>
    </citation>
    <scope>NUCLEOTIDE SEQUENCE [LARGE SCALE GENOMIC DNA]</scope>
    <source>
        <strain evidence="3">0502</strain>
    </source>
</reference>
<accession>U4KMI1</accession>
<dbReference type="EMBL" id="FO681348">
    <property type="protein sequence ID" value="CCV65362.1"/>
    <property type="molecule type" value="Genomic_DNA"/>
</dbReference>
<evidence type="ECO:0000259" key="1">
    <source>
        <dbReference type="SMART" id="SM00849"/>
    </source>
</evidence>
<dbReference type="InterPro" id="IPR052533">
    <property type="entry name" value="WalJ/YycJ-like"/>
</dbReference>
<dbReference type="Pfam" id="PF12706">
    <property type="entry name" value="Lactamase_B_2"/>
    <property type="match status" value="1"/>
</dbReference>
<dbReference type="RefSeq" id="WP_030004223.1">
    <property type="nucleotide sequence ID" value="NC_022549.1"/>
</dbReference>
<dbReference type="InterPro" id="IPR001279">
    <property type="entry name" value="Metallo-B-lactamas"/>
</dbReference>
<feature type="domain" description="Metallo-beta-lactamase" evidence="1">
    <location>
        <begin position="6"/>
        <end position="186"/>
    </location>
</feature>
<organism evidence="2 3">
    <name type="scientific">Acholeplasma brassicae</name>
    <dbReference type="NCBI Taxonomy" id="61635"/>
    <lineage>
        <taxon>Bacteria</taxon>
        <taxon>Bacillati</taxon>
        <taxon>Mycoplasmatota</taxon>
        <taxon>Mollicutes</taxon>
        <taxon>Acholeplasmatales</taxon>
        <taxon>Acholeplasmataceae</taxon>
        <taxon>Acholeplasma</taxon>
    </lineage>
</organism>
<proteinExistence type="predicted"/>